<protein>
    <submittedName>
        <fullName evidence="1">Uncharacterized protein</fullName>
    </submittedName>
</protein>
<comment type="caution">
    <text evidence="1">The sequence shown here is derived from an EMBL/GenBank/DDBJ whole genome shotgun (WGS) entry which is preliminary data.</text>
</comment>
<name>A0A372FTD6_9ACTN</name>
<dbReference type="AlphaFoldDB" id="A0A372FTD6"/>
<keyword evidence="2" id="KW-1185">Reference proteome</keyword>
<evidence type="ECO:0000313" key="1">
    <source>
        <dbReference type="EMBL" id="RFS43780.1"/>
    </source>
</evidence>
<proteinExistence type="predicted"/>
<reference evidence="1 2" key="1">
    <citation type="submission" date="2018-08" db="EMBL/GenBank/DDBJ databases">
        <title>Verrucosispora craniellae sp. nov., isolated from a marine sponge in the South China Sea.</title>
        <authorList>
            <person name="Li L."/>
            <person name="Lin H.W."/>
        </authorList>
    </citation>
    <scope>NUCLEOTIDE SEQUENCE [LARGE SCALE GENOMIC DNA]</scope>
    <source>
        <strain evidence="1 2">LHW63014</strain>
    </source>
</reference>
<gene>
    <name evidence="1" type="ORF">D0Q02_25955</name>
</gene>
<sequence>MAPSNHQKHQAGRHLAVAEALLQGYPAKMIGARTFVEINGRKAAVQVAARGAWMIADIDKMTAMSSDFYVLVDVTAERRDFYVVPGDELRRGVRERHDEFMASVDGVRPRNPDSRHTAIYPTNVAEWRNQWSLFGHATQPEGAEATGTPAKS</sequence>
<dbReference type="OrthoDB" id="4285991at2"/>
<accession>A0A372FTD6</accession>
<dbReference type="Proteomes" id="UP000262621">
    <property type="component" value="Unassembled WGS sequence"/>
</dbReference>
<dbReference type="EMBL" id="QVFU01000045">
    <property type="protein sequence ID" value="RFS43780.1"/>
    <property type="molecule type" value="Genomic_DNA"/>
</dbReference>
<dbReference type="RefSeq" id="WP_147333569.1">
    <property type="nucleotide sequence ID" value="NZ_CP061725.1"/>
</dbReference>
<evidence type="ECO:0000313" key="2">
    <source>
        <dbReference type="Proteomes" id="UP000262621"/>
    </source>
</evidence>
<organism evidence="1 2">
    <name type="scientific">Micromonospora craniellae</name>
    <dbReference type="NCBI Taxonomy" id="2294034"/>
    <lineage>
        <taxon>Bacteria</taxon>
        <taxon>Bacillati</taxon>
        <taxon>Actinomycetota</taxon>
        <taxon>Actinomycetes</taxon>
        <taxon>Micromonosporales</taxon>
        <taxon>Micromonosporaceae</taxon>
        <taxon>Micromonospora</taxon>
    </lineage>
</organism>